<gene>
    <name evidence="2" type="ORF">HCU01_07150</name>
    <name evidence="3" type="ORF">SAMN05660971_01696</name>
</gene>
<dbReference type="Proteomes" id="UP000184123">
    <property type="component" value="Unassembled WGS sequence"/>
</dbReference>
<evidence type="ECO:0000313" key="3">
    <source>
        <dbReference type="EMBL" id="SHL88686.1"/>
    </source>
</evidence>
<dbReference type="RefSeq" id="WP_073434593.1">
    <property type="nucleotide sequence ID" value="NZ_BJXU01000025.1"/>
</dbReference>
<reference evidence="2 5" key="2">
    <citation type="submission" date="2019-07" db="EMBL/GenBank/DDBJ databases">
        <title>Whole genome shotgun sequence of Halomonas cupida NBRC 102219.</title>
        <authorList>
            <person name="Hosoyama A."/>
            <person name="Uohara A."/>
            <person name="Ohji S."/>
            <person name="Ichikawa N."/>
        </authorList>
    </citation>
    <scope>NUCLEOTIDE SEQUENCE [LARGE SCALE GENOMIC DNA]</scope>
    <source>
        <strain evidence="2 5">NBRC 102219</strain>
    </source>
</reference>
<keyword evidence="5" id="KW-1185">Reference proteome</keyword>
<evidence type="ECO:0000313" key="5">
    <source>
        <dbReference type="Proteomes" id="UP000321726"/>
    </source>
</evidence>
<evidence type="ECO:0000313" key="2">
    <source>
        <dbReference type="EMBL" id="GEN22766.1"/>
    </source>
</evidence>
<dbReference type="OrthoDB" id="6169054at2"/>
<dbReference type="AlphaFoldDB" id="A0A1M7EAL8"/>
<dbReference type="EMBL" id="FRCA01000003">
    <property type="protein sequence ID" value="SHL88686.1"/>
    <property type="molecule type" value="Genomic_DNA"/>
</dbReference>
<organism evidence="3 4">
    <name type="scientific">Halomonas cupida</name>
    <dbReference type="NCBI Taxonomy" id="44933"/>
    <lineage>
        <taxon>Bacteria</taxon>
        <taxon>Pseudomonadati</taxon>
        <taxon>Pseudomonadota</taxon>
        <taxon>Gammaproteobacteria</taxon>
        <taxon>Oceanospirillales</taxon>
        <taxon>Halomonadaceae</taxon>
        <taxon>Halomonas</taxon>
    </lineage>
</organism>
<reference evidence="3 4" key="1">
    <citation type="submission" date="2016-11" db="EMBL/GenBank/DDBJ databases">
        <authorList>
            <person name="Jaros S."/>
            <person name="Januszkiewicz K."/>
            <person name="Wedrychowicz H."/>
        </authorList>
    </citation>
    <scope>NUCLEOTIDE SEQUENCE [LARGE SCALE GENOMIC DNA]</scope>
    <source>
        <strain evidence="3 4">DSM 4740</strain>
    </source>
</reference>
<feature type="compositionally biased region" description="Basic and acidic residues" evidence="1">
    <location>
        <begin position="1"/>
        <end position="10"/>
    </location>
</feature>
<evidence type="ECO:0000313" key="4">
    <source>
        <dbReference type="Proteomes" id="UP000184123"/>
    </source>
</evidence>
<name>A0A1M7EAL8_9GAMM</name>
<dbReference type="EMBL" id="BJXU01000025">
    <property type="protein sequence ID" value="GEN22766.1"/>
    <property type="molecule type" value="Genomic_DNA"/>
</dbReference>
<dbReference type="Proteomes" id="UP000321726">
    <property type="component" value="Unassembled WGS sequence"/>
</dbReference>
<feature type="region of interest" description="Disordered" evidence="1">
    <location>
        <begin position="1"/>
        <end position="31"/>
    </location>
</feature>
<proteinExistence type="predicted"/>
<evidence type="ECO:0000256" key="1">
    <source>
        <dbReference type="SAM" id="MobiDB-lite"/>
    </source>
</evidence>
<sequence>MKVTADRNVDGYRPLDSTRTLTENREIDATGAVDADRKASFAPPPLFNDSARESELSLSAQLTQATSPVVDDPELHAGERGIALLQHVVDNVLPQLDTGGDIAELATQLINEEIGMRIEWEARRVEESET</sequence>
<accession>A0A1M7EAL8</accession>
<feature type="compositionally biased region" description="Basic and acidic residues" evidence="1">
    <location>
        <begin position="22"/>
        <end position="31"/>
    </location>
</feature>
<protein>
    <submittedName>
        <fullName evidence="3">Uncharacterized protein</fullName>
    </submittedName>
</protein>
<dbReference type="STRING" id="44933.SAMN05660971_01696"/>